<dbReference type="PROSITE" id="PS50860">
    <property type="entry name" value="AA_TRNA_LIGASE_II_ALA"/>
    <property type="match status" value="1"/>
</dbReference>
<comment type="caution">
    <text evidence="14">The sequence shown here is derived from an EMBL/GenBank/DDBJ whole genome shotgun (WGS) entry which is preliminary data.</text>
</comment>
<dbReference type="InterPro" id="IPR023033">
    <property type="entry name" value="Ala_tRNA_ligase_euk/bac"/>
</dbReference>
<gene>
    <name evidence="14" type="ORF">NQ318_019528</name>
</gene>
<dbReference type="GO" id="GO:0002161">
    <property type="term" value="F:aminoacyl-tRNA deacylase activity"/>
    <property type="evidence" value="ECO:0007669"/>
    <property type="project" value="TreeGrafter"/>
</dbReference>
<dbReference type="Gene3D" id="3.30.930.10">
    <property type="entry name" value="Bira Bifunctional Protein, Domain 2"/>
    <property type="match status" value="1"/>
</dbReference>
<keyword evidence="11" id="KW-0862">Zinc</keyword>
<evidence type="ECO:0000256" key="9">
    <source>
        <dbReference type="ARBA" id="ARBA00022917"/>
    </source>
</evidence>
<comment type="similarity">
    <text evidence="1">Belongs to the class-II aminoacyl-tRNA synthetase family. Alax-L subfamily.</text>
</comment>
<dbReference type="GO" id="GO:0000049">
    <property type="term" value="F:tRNA binding"/>
    <property type="evidence" value="ECO:0007669"/>
    <property type="project" value="UniProtKB-KW"/>
</dbReference>
<accession>A0AAV8XHT5</accession>
<keyword evidence="4 11" id="KW-0820">tRNA-binding</keyword>
<evidence type="ECO:0000313" key="15">
    <source>
        <dbReference type="Proteomes" id="UP001162162"/>
    </source>
</evidence>
<dbReference type="InterPro" id="IPR018165">
    <property type="entry name" value="Ala-tRNA-synth_IIc_core"/>
</dbReference>
<dbReference type="NCBIfam" id="TIGR00344">
    <property type="entry name" value="alaS"/>
    <property type="match status" value="1"/>
</dbReference>
<keyword evidence="6 11" id="KW-0547">Nucleotide-binding</keyword>
<evidence type="ECO:0000259" key="13">
    <source>
        <dbReference type="PROSITE" id="PS50860"/>
    </source>
</evidence>
<comment type="cofactor">
    <cofactor evidence="11">
        <name>Zn(2+)</name>
        <dbReference type="ChEBI" id="CHEBI:29105"/>
    </cofactor>
    <text evidence="11">Binds 1 zinc ion per subunit.</text>
</comment>
<protein>
    <recommendedName>
        <fullName evidence="3">Alanine--tRNA ligase</fullName>
        <ecNumber evidence="2">6.1.1.7</ecNumber>
    </recommendedName>
</protein>
<dbReference type="InterPro" id="IPR002318">
    <property type="entry name" value="Ala-tRNA-lgiase_IIc"/>
</dbReference>
<evidence type="ECO:0000256" key="3">
    <source>
        <dbReference type="ARBA" id="ARBA00017959"/>
    </source>
</evidence>
<evidence type="ECO:0000256" key="5">
    <source>
        <dbReference type="ARBA" id="ARBA00022598"/>
    </source>
</evidence>
<keyword evidence="10 11" id="KW-0030">Aminoacyl-tRNA synthetase</keyword>
<evidence type="ECO:0000256" key="4">
    <source>
        <dbReference type="ARBA" id="ARBA00022555"/>
    </source>
</evidence>
<evidence type="ECO:0000313" key="14">
    <source>
        <dbReference type="EMBL" id="KAJ8938187.1"/>
    </source>
</evidence>
<dbReference type="PANTHER" id="PTHR11777">
    <property type="entry name" value="ALANYL-TRNA SYNTHETASE"/>
    <property type="match status" value="1"/>
</dbReference>
<dbReference type="FunFam" id="3.30.980.10:FF:000004">
    <property type="entry name" value="Alanine--tRNA ligase, cytoplasmic"/>
    <property type="match status" value="1"/>
</dbReference>
<keyword evidence="12" id="KW-0175">Coiled coil</keyword>
<dbReference type="Pfam" id="PF01411">
    <property type="entry name" value="tRNA-synt_2c"/>
    <property type="match status" value="1"/>
</dbReference>
<dbReference type="SUPFAM" id="SSF55186">
    <property type="entry name" value="ThrRS/AlaRS common domain"/>
    <property type="match status" value="1"/>
</dbReference>
<feature type="coiled-coil region" evidence="12">
    <location>
        <begin position="590"/>
        <end position="617"/>
    </location>
</feature>
<evidence type="ECO:0000256" key="12">
    <source>
        <dbReference type="SAM" id="Coils"/>
    </source>
</evidence>
<dbReference type="GO" id="GO:0005739">
    <property type="term" value="C:mitochondrion"/>
    <property type="evidence" value="ECO:0007669"/>
    <property type="project" value="TreeGrafter"/>
</dbReference>
<dbReference type="InterPro" id="IPR009000">
    <property type="entry name" value="Transl_B-barrel_sf"/>
</dbReference>
<comment type="subunit">
    <text evidence="11">Monomer.</text>
</comment>
<dbReference type="InterPro" id="IPR012947">
    <property type="entry name" value="tRNA_SAD"/>
</dbReference>
<keyword evidence="7 11" id="KW-0067">ATP-binding</keyword>
<sequence>MKDNFWEMGETGPCGPCSELHFDRIGGRDVPELVNQDDPDVLEIWNLVFIQYNRESDGSLRSLPKKHIDCGLGLERLVSVIQNKRSNYDTDLFVPLFEAIQKGTGAPPYQGRVGNDDVEGTDMAYRVLADHARTLTIALSDGGNPDNTGRGYVLRRILRRAVRYATEKLNAKPGFFSTLVNTVVEILGDTFPEVQKDPQGIIDTINEEEEQFLKTLSRGRNLLNRTISKLGDNKTLPGDVAWRLYDTYGFPVDLTSLMAEEKGLNVDMDVYEESKKQAQLISQGKGTGVADTINLDVHAITELQEKGVPPSDDSFKYNYDSSDKADSEYTFRQCEATVIALRHNKQFVDEVHTGQECGILLDKTSFYAEQGGQIYDTGYLVKVGDESVEFSVKNVQVRGGYVIHIGSLEGTLRKGDKVSLHVDTARRRLIMSNHTGTHILNYALRKVLGTEADQRGSLVAPDRLRFDFTNKGALTTDQVKNTELSSKGLISKNGKVFAKEASLAVAKTIRGLRAVFEETYPDPVRVVSVGIPVDQLEADPLGPAGDDTSIEFCGGTHVHYAGHIGDFVISSEEAIAKGIRRIVALTGPEATKALKRNELLEKRLSEIKAMIEADKDNTKSKEHVKKIVELTDEVSQAVIPYWKKEDIRNTLKALKKALDDKDRAAKAAISSKVVEQIKEFVKEHPNLPILVKELKAFNNTKALDTALKQVRTLSPNTSALFVTVDQDMNKMFCLSSVPKEAIEKGLKANDWVQEVAKKLGGKGGGKPDAAQASGTNSIDVNVILDLAKKFAEAKLL</sequence>
<dbReference type="Proteomes" id="UP001162162">
    <property type="component" value="Unassembled WGS sequence"/>
</dbReference>
<comment type="catalytic activity">
    <reaction evidence="11">
        <text>tRNA(Ala) + L-alanine + ATP = L-alanyl-tRNA(Ala) + AMP + diphosphate</text>
        <dbReference type="Rhea" id="RHEA:12540"/>
        <dbReference type="Rhea" id="RHEA-COMP:9657"/>
        <dbReference type="Rhea" id="RHEA-COMP:9923"/>
        <dbReference type="ChEBI" id="CHEBI:30616"/>
        <dbReference type="ChEBI" id="CHEBI:33019"/>
        <dbReference type="ChEBI" id="CHEBI:57972"/>
        <dbReference type="ChEBI" id="CHEBI:78442"/>
        <dbReference type="ChEBI" id="CHEBI:78497"/>
        <dbReference type="ChEBI" id="CHEBI:456215"/>
        <dbReference type="EC" id="6.1.1.7"/>
    </reaction>
</comment>
<dbReference type="FunFam" id="2.40.30.130:FF:000002">
    <property type="entry name" value="alanine--tRNA ligase, cytoplasmic"/>
    <property type="match status" value="1"/>
</dbReference>
<dbReference type="InterPro" id="IPR018163">
    <property type="entry name" value="Thr/Ala-tRNA-synth_IIc_edit"/>
</dbReference>
<evidence type="ECO:0000256" key="1">
    <source>
        <dbReference type="ARBA" id="ARBA00008429"/>
    </source>
</evidence>
<dbReference type="SMART" id="SM00863">
    <property type="entry name" value="tRNA_SAD"/>
    <property type="match status" value="1"/>
</dbReference>
<feature type="domain" description="Alanyl-transfer RNA synthetases family profile" evidence="13">
    <location>
        <begin position="1"/>
        <end position="596"/>
    </location>
</feature>
<evidence type="ECO:0000256" key="10">
    <source>
        <dbReference type="ARBA" id="ARBA00023146"/>
    </source>
</evidence>
<dbReference type="HAMAP" id="MF_00036_B">
    <property type="entry name" value="Ala_tRNA_synth_B"/>
    <property type="match status" value="1"/>
</dbReference>
<feature type="binding site" evidence="11">
    <location>
        <position position="438"/>
    </location>
    <ligand>
        <name>Zn(2+)</name>
        <dbReference type="ChEBI" id="CHEBI:29105"/>
    </ligand>
</feature>
<organism evidence="14 15">
    <name type="scientific">Aromia moschata</name>
    <dbReference type="NCBI Taxonomy" id="1265417"/>
    <lineage>
        <taxon>Eukaryota</taxon>
        <taxon>Metazoa</taxon>
        <taxon>Ecdysozoa</taxon>
        <taxon>Arthropoda</taxon>
        <taxon>Hexapoda</taxon>
        <taxon>Insecta</taxon>
        <taxon>Pterygota</taxon>
        <taxon>Neoptera</taxon>
        <taxon>Endopterygota</taxon>
        <taxon>Coleoptera</taxon>
        <taxon>Polyphaga</taxon>
        <taxon>Cucujiformia</taxon>
        <taxon>Chrysomeloidea</taxon>
        <taxon>Cerambycidae</taxon>
        <taxon>Cerambycinae</taxon>
        <taxon>Callichromatini</taxon>
        <taxon>Aromia</taxon>
    </lineage>
</organism>
<dbReference type="FunFam" id="3.10.310.40:FF:000002">
    <property type="entry name" value="alanine--tRNA ligase, cytoplasmic"/>
    <property type="match status" value="1"/>
</dbReference>
<dbReference type="Gene3D" id="2.40.30.130">
    <property type="match status" value="1"/>
</dbReference>
<evidence type="ECO:0000256" key="11">
    <source>
        <dbReference type="HAMAP-Rule" id="MF_03133"/>
    </source>
</evidence>
<dbReference type="Pfam" id="PF02272">
    <property type="entry name" value="DHHA1"/>
    <property type="match status" value="1"/>
</dbReference>
<dbReference type="PRINTS" id="PR00980">
    <property type="entry name" value="TRNASYNTHALA"/>
</dbReference>
<dbReference type="GO" id="GO:0006419">
    <property type="term" value="P:alanyl-tRNA aminoacylation"/>
    <property type="evidence" value="ECO:0007669"/>
    <property type="project" value="InterPro"/>
</dbReference>
<dbReference type="SUPFAM" id="SSF55681">
    <property type="entry name" value="Class II aaRS and biotin synthetases"/>
    <property type="match status" value="1"/>
</dbReference>
<dbReference type="EMBL" id="JAPWTK010000579">
    <property type="protein sequence ID" value="KAJ8938187.1"/>
    <property type="molecule type" value="Genomic_DNA"/>
</dbReference>
<proteinExistence type="inferred from homology"/>
<evidence type="ECO:0000256" key="2">
    <source>
        <dbReference type="ARBA" id="ARBA00013168"/>
    </source>
</evidence>
<dbReference type="InterPro" id="IPR050058">
    <property type="entry name" value="Ala-tRNA_ligase"/>
</dbReference>
<dbReference type="GO" id="GO:0008270">
    <property type="term" value="F:zinc ion binding"/>
    <property type="evidence" value="ECO:0007669"/>
    <property type="project" value="UniProtKB-UniRule"/>
</dbReference>
<dbReference type="InterPro" id="IPR045864">
    <property type="entry name" value="aa-tRNA-synth_II/BPL/LPL"/>
</dbReference>
<dbReference type="GO" id="GO:0005524">
    <property type="term" value="F:ATP binding"/>
    <property type="evidence" value="ECO:0007669"/>
    <property type="project" value="UniProtKB-UniRule"/>
</dbReference>
<dbReference type="GO" id="GO:0004813">
    <property type="term" value="F:alanine-tRNA ligase activity"/>
    <property type="evidence" value="ECO:0007669"/>
    <property type="project" value="UniProtKB-UniRule"/>
</dbReference>
<dbReference type="InterPro" id="IPR018162">
    <property type="entry name" value="Ala-tRNA-ligase_IIc_anticod-bd"/>
</dbReference>
<dbReference type="PANTHER" id="PTHR11777:SF9">
    <property type="entry name" value="ALANINE--TRNA LIGASE, CYTOPLASMIC"/>
    <property type="match status" value="1"/>
</dbReference>
<dbReference type="Pfam" id="PF07973">
    <property type="entry name" value="tRNA_SAD"/>
    <property type="match status" value="1"/>
</dbReference>
<dbReference type="InterPro" id="IPR018164">
    <property type="entry name" value="Ala-tRNA-synth_IIc_N"/>
</dbReference>
<dbReference type="Gene3D" id="3.10.310.40">
    <property type="match status" value="1"/>
</dbReference>
<keyword evidence="8 11" id="KW-0694">RNA-binding</keyword>
<feature type="binding site" evidence="11">
    <location>
        <position position="557"/>
    </location>
    <ligand>
        <name>Zn(2+)</name>
        <dbReference type="ChEBI" id="CHEBI:29105"/>
    </ligand>
</feature>
<feature type="binding site" evidence="11">
    <location>
        <position position="434"/>
    </location>
    <ligand>
        <name>Zn(2+)</name>
        <dbReference type="ChEBI" id="CHEBI:29105"/>
    </ligand>
</feature>
<evidence type="ECO:0000256" key="8">
    <source>
        <dbReference type="ARBA" id="ARBA00022884"/>
    </source>
</evidence>
<dbReference type="EC" id="6.1.1.7" evidence="2"/>
<evidence type="ECO:0000256" key="6">
    <source>
        <dbReference type="ARBA" id="ARBA00022741"/>
    </source>
</evidence>
<keyword evidence="5 11" id="KW-0436">Ligase</keyword>
<dbReference type="SUPFAM" id="SSF50447">
    <property type="entry name" value="Translation proteins"/>
    <property type="match status" value="1"/>
</dbReference>
<dbReference type="InterPro" id="IPR003156">
    <property type="entry name" value="DHHA1_dom"/>
</dbReference>
<feature type="binding site" evidence="11">
    <location>
        <position position="553"/>
    </location>
    <ligand>
        <name>Zn(2+)</name>
        <dbReference type="ChEBI" id="CHEBI:29105"/>
    </ligand>
</feature>
<name>A0AAV8XHT5_9CUCU</name>
<dbReference type="SUPFAM" id="SSF101353">
    <property type="entry name" value="Putative anticodon-binding domain of alanyl-tRNA synthetase (AlaRS)"/>
    <property type="match status" value="1"/>
</dbReference>
<dbReference type="AlphaFoldDB" id="A0AAV8XHT5"/>
<keyword evidence="15" id="KW-1185">Reference proteome</keyword>
<keyword evidence="9 11" id="KW-0648">Protein biosynthesis</keyword>
<dbReference type="Gene3D" id="3.30.980.10">
    <property type="entry name" value="Threonyl-trna Synthetase, Chain A, domain 2"/>
    <property type="match status" value="1"/>
</dbReference>
<comment type="function">
    <text evidence="11">Catalyzes the attachment of alanine to tRNA(Ala) in a two-step reaction: alanine is first activated by ATP to form Ala-AMP and then transferred to the acceptor end of tRNA(Ala). Also edits incorrectly charged tRNA(Ala) via its editing domain.</text>
</comment>
<keyword evidence="11" id="KW-0479">Metal-binding</keyword>
<comment type="domain">
    <text evidence="11">Consists of three domains; the N-terminal catalytic domain, the editing domain and the C-terminal C-Ala domain. The editing domain removes incorrectly charged amino acids, while the C-Ala domain, along with tRNA(Ala), serves as a bridge to cooperatively bring together the editing and aminoacylation centers thus stimulating deacylation of misacylated tRNAs.</text>
</comment>
<reference evidence="14" key="1">
    <citation type="journal article" date="2023" name="Insect Mol. Biol.">
        <title>Genome sequencing provides insights into the evolution of gene families encoding plant cell wall-degrading enzymes in longhorned beetles.</title>
        <authorList>
            <person name="Shin N.R."/>
            <person name="Okamura Y."/>
            <person name="Kirsch R."/>
            <person name="Pauchet Y."/>
        </authorList>
    </citation>
    <scope>NUCLEOTIDE SEQUENCE</scope>
    <source>
        <strain evidence="14">AMC_N1</strain>
    </source>
</reference>
<evidence type="ECO:0000256" key="7">
    <source>
        <dbReference type="ARBA" id="ARBA00022840"/>
    </source>
</evidence>